<evidence type="ECO:0000313" key="4">
    <source>
        <dbReference type="EMBL" id="GAA0741548.1"/>
    </source>
</evidence>
<dbReference type="InterPro" id="IPR032508">
    <property type="entry name" value="FecR_C"/>
</dbReference>
<proteinExistence type="predicted"/>
<evidence type="ECO:0000256" key="1">
    <source>
        <dbReference type="SAM" id="Phobius"/>
    </source>
</evidence>
<keyword evidence="1" id="KW-0812">Transmembrane</keyword>
<dbReference type="PIRSF" id="PIRSF018266">
    <property type="entry name" value="FecR"/>
    <property type="match status" value="1"/>
</dbReference>
<organism evidence="4 5">
    <name type="scientific">Gaetbulibacter jejuensis</name>
    <dbReference type="NCBI Taxonomy" id="584607"/>
    <lineage>
        <taxon>Bacteria</taxon>
        <taxon>Pseudomonadati</taxon>
        <taxon>Bacteroidota</taxon>
        <taxon>Flavobacteriia</taxon>
        <taxon>Flavobacteriales</taxon>
        <taxon>Flavobacteriaceae</taxon>
        <taxon>Gaetbulibacter</taxon>
    </lineage>
</organism>
<dbReference type="RefSeq" id="WP_343796727.1">
    <property type="nucleotide sequence ID" value="NZ_BAAAGF010000001.1"/>
</dbReference>
<keyword evidence="1" id="KW-1133">Transmembrane helix</keyword>
<evidence type="ECO:0000259" key="2">
    <source>
        <dbReference type="Pfam" id="PF04773"/>
    </source>
</evidence>
<comment type="caution">
    <text evidence="4">The sequence shown here is derived from an EMBL/GenBank/DDBJ whole genome shotgun (WGS) entry which is preliminary data.</text>
</comment>
<accession>A0ABN1JK70</accession>
<name>A0ABN1JK70_9FLAO</name>
<dbReference type="InterPro" id="IPR006860">
    <property type="entry name" value="FecR"/>
</dbReference>
<dbReference type="Gene3D" id="2.60.120.1440">
    <property type="match status" value="1"/>
</dbReference>
<feature type="domain" description="Protein FecR C-terminal" evidence="3">
    <location>
        <begin position="231"/>
        <end position="296"/>
    </location>
</feature>
<evidence type="ECO:0000259" key="3">
    <source>
        <dbReference type="Pfam" id="PF16344"/>
    </source>
</evidence>
<dbReference type="PANTHER" id="PTHR30273:SF2">
    <property type="entry name" value="PROTEIN FECR"/>
    <property type="match status" value="1"/>
</dbReference>
<dbReference type="Pfam" id="PF04773">
    <property type="entry name" value="FecR"/>
    <property type="match status" value="1"/>
</dbReference>
<dbReference type="Pfam" id="PF16344">
    <property type="entry name" value="FecR_C"/>
    <property type="match status" value="1"/>
</dbReference>
<dbReference type="PANTHER" id="PTHR30273">
    <property type="entry name" value="PERIPLASMIC SIGNAL SENSOR AND SIGMA FACTOR ACTIVATOR FECR-RELATED"/>
    <property type="match status" value="1"/>
</dbReference>
<dbReference type="InterPro" id="IPR012373">
    <property type="entry name" value="Ferrdict_sens_TM"/>
</dbReference>
<dbReference type="Proteomes" id="UP001500736">
    <property type="component" value="Unassembled WGS sequence"/>
</dbReference>
<evidence type="ECO:0000313" key="5">
    <source>
        <dbReference type="Proteomes" id="UP001500736"/>
    </source>
</evidence>
<keyword evidence="1" id="KW-0472">Membrane</keyword>
<dbReference type="EMBL" id="BAAAGF010000001">
    <property type="protein sequence ID" value="GAA0741548.1"/>
    <property type="molecule type" value="Genomic_DNA"/>
</dbReference>
<protein>
    <submittedName>
        <fullName evidence="4">FecR family protein</fullName>
    </submittedName>
</protein>
<sequence length="299" mass="34402">MKREDLIQKWLDHNLTSDELEAFKQLEDYDDLVKLSNGMQHFKAPEYNTSEALSNVMQHINTSKQPPQKKWLSIAMSIAAVFVISFGIYFFTINQDTLVNTQLAEKTTIELPDASSVALNSLSEITFNSHKWNKNRTVDLKGEAFFKVEKGSSFNVNTVYGTVTVYGTQFNVKQRENYFEVICYEGLVGVTYKGNETKLHAGESFLLLNGKLIEKEKELKTQPSWLNNESYFKSMPYKEVIAEFERQYDVNFHVINLDSSQLFTGSFTHNNIENALKSITLPLHLTYKKTDNTITLKRE</sequence>
<feature type="domain" description="FecR protein" evidence="2">
    <location>
        <begin position="99"/>
        <end position="188"/>
    </location>
</feature>
<dbReference type="Gene3D" id="3.55.50.30">
    <property type="match status" value="1"/>
</dbReference>
<feature type="transmembrane region" description="Helical" evidence="1">
    <location>
        <begin position="71"/>
        <end position="91"/>
    </location>
</feature>
<reference evidence="4 5" key="1">
    <citation type="journal article" date="2019" name="Int. J. Syst. Evol. Microbiol.">
        <title>The Global Catalogue of Microorganisms (GCM) 10K type strain sequencing project: providing services to taxonomists for standard genome sequencing and annotation.</title>
        <authorList>
            <consortium name="The Broad Institute Genomics Platform"/>
            <consortium name="The Broad Institute Genome Sequencing Center for Infectious Disease"/>
            <person name="Wu L."/>
            <person name="Ma J."/>
        </authorList>
    </citation>
    <scope>NUCLEOTIDE SEQUENCE [LARGE SCALE GENOMIC DNA]</scope>
    <source>
        <strain evidence="4 5">JCM 15976</strain>
    </source>
</reference>
<keyword evidence="5" id="KW-1185">Reference proteome</keyword>
<gene>
    <name evidence="4" type="ORF">GCM10009431_12800</name>
</gene>